<reference evidence="2" key="1">
    <citation type="journal article" date="2023" name="Plant J.">
        <title>Genome sequences and population genomics provide insights into the demographic history, inbreeding, and mutation load of two 'living fossil' tree species of Dipteronia.</title>
        <authorList>
            <person name="Feng Y."/>
            <person name="Comes H.P."/>
            <person name="Chen J."/>
            <person name="Zhu S."/>
            <person name="Lu R."/>
            <person name="Zhang X."/>
            <person name="Li P."/>
            <person name="Qiu J."/>
            <person name="Olsen K.M."/>
            <person name="Qiu Y."/>
        </authorList>
    </citation>
    <scope>NUCLEOTIDE SEQUENCE</scope>
    <source>
        <strain evidence="2">NBL</strain>
    </source>
</reference>
<protein>
    <recommendedName>
        <fullName evidence="1">Reverse transcriptase zinc-binding domain-containing protein</fullName>
    </recommendedName>
</protein>
<gene>
    <name evidence="2" type="ORF">Dsin_009306</name>
</gene>
<dbReference type="SUPFAM" id="SSF56219">
    <property type="entry name" value="DNase I-like"/>
    <property type="match status" value="1"/>
</dbReference>
<keyword evidence="3" id="KW-1185">Reference proteome</keyword>
<dbReference type="InterPro" id="IPR026960">
    <property type="entry name" value="RVT-Znf"/>
</dbReference>
<dbReference type="Proteomes" id="UP001281410">
    <property type="component" value="Unassembled WGS sequence"/>
</dbReference>
<dbReference type="PANTHER" id="PTHR35218">
    <property type="entry name" value="RNASE H DOMAIN-CONTAINING PROTEIN"/>
    <property type="match status" value="1"/>
</dbReference>
<dbReference type="Pfam" id="PF13966">
    <property type="entry name" value="zf-RVT"/>
    <property type="match status" value="1"/>
</dbReference>
<sequence length="520" mass="60074">MICVWNVRGAVKKLFSRNIMDLRRMYQFEVLAIFEPRISGSKAMSVINKRGFTRNFVVDAEGFSGEIWLLWNEDKVKLHVVASSRNNVTALIDDNSTLWVLTVVYANPCTTMRRLLWNYPDSIRNCFSLPWLVAGDFNEITNSSEKRGGRTGHSISGFAYWIDMNEIHEIQSYLSKRPSQYLSALEETLVKEYHDILQQEEIFWQKKSRHCWLKERDRNTKFFHISTIIRRKRNKIEGFKKEDGSWIEDIGELKSKAVSYFLKLLKRSIILVAFVPGRQIQDNIDIAQEVLHKFKNMKGKISNTSNCNVRALADLCGSHVTKNLGSYLGVPLIHGCIMKDTYKEILVKTQKRLATWYSASISLAEKAHDYLVANEWDVGKLSVVLPWHIVLRIFRIHVTSNHGVDDTAVWSLSKNGDFTVNSVYEGHFKHADIISWKWSFIWKLKLPPRVIYFLWLLLYSKLLTNSLRATKGIHSDVTCMRCKLNVDGSMIPESCAISAEGVVRDHRKKWMVGFVLNKGT</sequence>
<dbReference type="AlphaFoldDB" id="A0AAE0AQB2"/>
<dbReference type="EMBL" id="JANJYJ010000003">
    <property type="protein sequence ID" value="KAK3222281.1"/>
    <property type="molecule type" value="Genomic_DNA"/>
</dbReference>
<evidence type="ECO:0000313" key="2">
    <source>
        <dbReference type="EMBL" id="KAK3222281.1"/>
    </source>
</evidence>
<dbReference type="Gene3D" id="3.60.10.10">
    <property type="entry name" value="Endonuclease/exonuclease/phosphatase"/>
    <property type="match status" value="1"/>
</dbReference>
<organism evidence="2 3">
    <name type="scientific">Dipteronia sinensis</name>
    <dbReference type="NCBI Taxonomy" id="43782"/>
    <lineage>
        <taxon>Eukaryota</taxon>
        <taxon>Viridiplantae</taxon>
        <taxon>Streptophyta</taxon>
        <taxon>Embryophyta</taxon>
        <taxon>Tracheophyta</taxon>
        <taxon>Spermatophyta</taxon>
        <taxon>Magnoliopsida</taxon>
        <taxon>eudicotyledons</taxon>
        <taxon>Gunneridae</taxon>
        <taxon>Pentapetalae</taxon>
        <taxon>rosids</taxon>
        <taxon>malvids</taxon>
        <taxon>Sapindales</taxon>
        <taxon>Sapindaceae</taxon>
        <taxon>Hippocastanoideae</taxon>
        <taxon>Acereae</taxon>
        <taxon>Dipteronia</taxon>
    </lineage>
</organism>
<dbReference type="PANTHER" id="PTHR35218:SF9">
    <property type="entry name" value="ENDONUCLEASE_EXONUCLEASE_PHOSPHATASE DOMAIN-CONTAINING PROTEIN"/>
    <property type="match status" value="1"/>
</dbReference>
<dbReference type="InterPro" id="IPR036691">
    <property type="entry name" value="Endo/exonu/phosph_ase_sf"/>
</dbReference>
<comment type="caution">
    <text evidence="2">The sequence shown here is derived from an EMBL/GenBank/DDBJ whole genome shotgun (WGS) entry which is preliminary data.</text>
</comment>
<proteinExistence type="predicted"/>
<name>A0AAE0AQB2_9ROSI</name>
<feature type="domain" description="Reverse transcriptase zinc-binding" evidence="1">
    <location>
        <begin position="418"/>
        <end position="485"/>
    </location>
</feature>
<evidence type="ECO:0000259" key="1">
    <source>
        <dbReference type="Pfam" id="PF13966"/>
    </source>
</evidence>
<accession>A0AAE0AQB2</accession>
<evidence type="ECO:0000313" key="3">
    <source>
        <dbReference type="Proteomes" id="UP001281410"/>
    </source>
</evidence>